<accession>A0A857JNC9</accession>
<dbReference type="GO" id="GO:0005886">
    <property type="term" value="C:plasma membrane"/>
    <property type="evidence" value="ECO:0007669"/>
    <property type="project" value="UniProtKB-SubCell"/>
</dbReference>
<dbReference type="Pfam" id="PF12698">
    <property type="entry name" value="ABC2_membrane_3"/>
    <property type="match status" value="1"/>
</dbReference>
<feature type="transmembrane region" description="Helical" evidence="5">
    <location>
        <begin position="464"/>
        <end position="483"/>
    </location>
</feature>
<dbReference type="OrthoDB" id="184009at2"/>
<evidence type="ECO:0000313" key="8">
    <source>
        <dbReference type="Proteomes" id="UP000464524"/>
    </source>
</evidence>
<evidence type="ECO:0000256" key="3">
    <source>
        <dbReference type="ARBA" id="ARBA00022989"/>
    </source>
</evidence>
<keyword evidence="4 5" id="KW-0472">Membrane</keyword>
<dbReference type="RefSeq" id="WP_160181034.1">
    <property type="nucleotide sequence ID" value="NZ_CP047656.1"/>
</dbReference>
<feature type="transmembrane region" description="Helical" evidence="5">
    <location>
        <begin position="30"/>
        <end position="51"/>
    </location>
</feature>
<feature type="transmembrane region" description="Helical" evidence="5">
    <location>
        <begin position="188"/>
        <end position="209"/>
    </location>
</feature>
<proteinExistence type="predicted"/>
<feature type="domain" description="ABC-2 type transporter transmembrane" evidence="6">
    <location>
        <begin position="145"/>
        <end position="264"/>
    </location>
</feature>
<feature type="transmembrane region" description="Helical" evidence="5">
    <location>
        <begin position="215"/>
        <end position="238"/>
    </location>
</feature>
<reference evidence="7 8" key="1">
    <citation type="submission" date="2019-12" db="EMBL/GenBank/DDBJ databases">
        <title>Genome sequencing and assembly of endphytes of Porphyra tenera.</title>
        <authorList>
            <person name="Park J.M."/>
            <person name="Shin R."/>
            <person name="Jo S.H."/>
        </authorList>
    </citation>
    <scope>NUCLEOTIDE SEQUENCE [LARGE SCALE GENOMIC DNA]</scope>
    <source>
        <strain evidence="7 8">GPM4</strain>
    </source>
</reference>
<dbReference type="EMBL" id="CP047656">
    <property type="protein sequence ID" value="QHJ12872.1"/>
    <property type="molecule type" value="Genomic_DNA"/>
</dbReference>
<keyword evidence="8" id="KW-1185">Reference proteome</keyword>
<dbReference type="PANTHER" id="PTHR43471:SF1">
    <property type="entry name" value="ABC TRANSPORTER PERMEASE PROTEIN NOSY-RELATED"/>
    <property type="match status" value="1"/>
</dbReference>
<dbReference type="AlphaFoldDB" id="A0A857JNC9"/>
<dbReference type="PANTHER" id="PTHR43471">
    <property type="entry name" value="ABC TRANSPORTER PERMEASE"/>
    <property type="match status" value="1"/>
</dbReference>
<evidence type="ECO:0000256" key="4">
    <source>
        <dbReference type="ARBA" id="ARBA00023136"/>
    </source>
</evidence>
<name>A0A857JNC9_9ALTE</name>
<evidence type="ECO:0000256" key="2">
    <source>
        <dbReference type="ARBA" id="ARBA00022692"/>
    </source>
</evidence>
<comment type="subcellular location">
    <subcellularLocation>
        <location evidence="1">Membrane</location>
        <topology evidence="1">Multi-pass membrane protein</topology>
    </subcellularLocation>
</comment>
<dbReference type="Proteomes" id="UP000464524">
    <property type="component" value="Chromosome"/>
</dbReference>
<keyword evidence="3 5" id="KW-1133">Transmembrane helix</keyword>
<evidence type="ECO:0000313" key="7">
    <source>
        <dbReference type="EMBL" id="QHJ12872.1"/>
    </source>
</evidence>
<dbReference type="InterPro" id="IPR013525">
    <property type="entry name" value="ABC2_TM"/>
</dbReference>
<feature type="transmembrane region" description="Helical" evidence="5">
    <location>
        <begin position="142"/>
        <end position="160"/>
    </location>
</feature>
<keyword evidence="2 5" id="KW-0812">Transmembrane</keyword>
<dbReference type="GO" id="GO:0140359">
    <property type="term" value="F:ABC-type transporter activity"/>
    <property type="evidence" value="ECO:0007669"/>
    <property type="project" value="InterPro"/>
</dbReference>
<feature type="transmembrane region" description="Helical" evidence="5">
    <location>
        <begin position="250"/>
        <end position="268"/>
    </location>
</feature>
<organism evidence="7 8">
    <name type="scientific">Paraglaciecola mesophila</name>
    <dbReference type="NCBI Taxonomy" id="197222"/>
    <lineage>
        <taxon>Bacteria</taxon>
        <taxon>Pseudomonadati</taxon>
        <taxon>Pseudomonadota</taxon>
        <taxon>Gammaproteobacteria</taxon>
        <taxon>Alteromonadales</taxon>
        <taxon>Alteromonadaceae</taxon>
        <taxon>Paraglaciecola</taxon>
    </lineage>
</organism>
<dbReference type="KEGG" id="pmes:FX988_03130"/>
<dbReference type="Pfam" id="PF12040">
    <property type="entry name" value="DUF3526"/>
    <property type="match status" value="1"/>
</dbReference>
<dbReference type="InterPro" id="IPR021913">
    <property type="entry name" value="DUF3526"/>
</dbReference>
<gene>
    <name evidence="7" type="ORF">FX988_03130</name>
</gene>
<evidence type="ECO:0000259" key="6">
    <source>
        <dbReference type="Pfam" id="PF12698"/>
    </source>
</evidence>
<protein>
    <recommendedName>
        <fullName evidence="6">ABC-2 type transporter transmembrane domain-containing protein</fullName>
    </recommendedName>
</protein>
<evidence type="ECO:0000256" key="5">
    <source>
        <dbReference type="SAM" id="Phobius"/>
    </source>
</evidence>
<evidence type="ECO:0000256" key="1">
    <source>
        <dbReference type="ARBA" id="ARBA00004141"/>
    </source>
</evidence>
<sequence length="487" mass="53684">MSDHSSSITPFAKTIIVAKDEWRYWLRSKLAISVLAIGLLLTLSSVIVTAINTMELSHTRHALQDNAEQTFADQPDRHPHRMVHYGHYAFRAPSPLSVLDPGVDAYTGNSIFLEGHRQNSAMFADQKQGTALTQLGSLTPAFIVQTLAPLLLILIGYSSVSRERESHTLTYLLSQGTSGFTLIAGKGLALLSVIGLILVPLTVSALFSLHEGESVVAILGFILGYALYLSVWALLVLLCSSALSKNSESFTALALTWILLCVVMPRVASSTAITTVPAAGKLETDFAVIAELRKLGDGHNANDPAFAQIKASLLEKYNVDSIEQLPVNYRGIIAMTSEAKLTEVLNEFAEERMQTELAQTKVSRYFGWLSPMVAIRSLSMLTAGTSIETHHKFLREAEDLRFNFVQSLNKVHTEQLSYQDDMNRNKDDDASLKARVGATNWQVLEDFTFAVDKPSLRLQRSAPAFLQLLAWIAALIIVIRWLGKRLV</sequence>